<sequence length="45" mass="5116">MISSLPHLTCGINRAAIAFILLMIESMYNVDINEHQLLFVVRSIK</sequence>
<proteinExistence type="predicted"/>
<evidence type="ECO:0000313" key="1">
    <source>
        <dbReference type="EMBL" id="EHL02930.1"/>
    </source>
</evidence>
<dbReference type="Proteomes" id="UP000005446">
    <property type="component" value="Unassembled WGS sequence"/>
</dbReference>
<organism evidence="1 2">
    <name type="scientific">Glarea lozoyensis (strain ATCC 74030 / MF5533)</name>
    <dbReference type="NCBI Taxonomy" id="1104152"/>
    <lineage>
        <taxon>Eukaryota</taxon>
        <taxon>Fungi</taxon>
        <taxon>Dikarya</taxon>
        <taxon>Ascomycota</taxon>
        <taxon>Pezizomycotina</taxon>
        <taxon>Leotiomycetes</taxon>
        <taxon>Helotiales</taxon>
        <taxon>Helotiaceae</taxon>
        <taxon>Glarea</taxon>
    </lineage>
</organism>
<accession>H0EEL7</accession>
<dbReference type="AlphaFoldDB" id="H0EEL7"/>
<dbReference type="HOGENOM" id="CLU_3207736_0_0_1"/>
<comment type="caution">
    <text evidence="1">The sequence shown here is derived from an EMBL/GenBank/DDBJ whole genome shotgun (WGS) entry which is preliminary data.</text>
</comment>
<keyword evidence="2" id="KW-1185">Reference proteome</keyword>
<dbReference type="InParanoid" id="H0EEL7"/>
<protein>
    <submittedName>
        <fullName evidence="1">Uncharacterized protein</fullName>
    </submittedName>
</protein>
<evidence type="ECO:0000313" key="2">
    <source>
        <dbReference type="Proteomes" id="UP000005446"/>
    </source>
</evidence>
<dbReference type="EMBL" id="AGUE01000016">
    <property type="protein sequence ID" value="EHL02930.1"/>
    <property type="molecule type" value="Genomic_DNA"/>
</dbReference>
<reference evidence="1 2" key="1">
    <citation type="journal article" date="2012" name="Eukaryot. Cell">
        <title>Genome sequence of the fungus Glarea lozoyensis: the first genome sequence of a species from the Helotiaceae family.</title>
        <authorList>
            <person name="Youssar L."/>
            <person name="Gruening B.A."/>
            <person name="Erxleben A."/>
            <person name="Guenther S."/>
            <person name="Huettel W."/>
        </authorList>
    </citation>
    <scope>NUCLEOTIDE SEQUENCE [LARGE SCALE GENOMIC DNA]</scope>
    <source>
        <strain evidence="2">ATCC 74030 / MF5533</strain>
    </source>
</reference>
<name>H0EEL7_GLAL7</name>
<gene>
    <name evidence="1" type="ORF">M7I_0897</name>
</gene>